<dbReference type="OMA" id="ENICDKM"/>
<proteinExistence type="inferred from homology"/>
<name>T1HA39_RHOPR</name>
<dbReference type="InterPro" id="IPR021852">
    <property type="entry name" value="DUF3456"/>
</dbReference>
<dbReference type="PANTHER" id="PTHR13341:SF2">
    <property type="entry name" value="PROTEIN SEELE"/>
    <property type="match status" value="1"/>
</dbReference>
<dbReference type="Proteomes" id="UP000015103">
    <property type="component" value="Unassembled WGS sequence"/>
</dbReference>
<dbReference type="InParanoid" id="T1HA39"/>
<dbReference type="Pfam" id="PF11938">
    <property type="entry name" value="DUF3456"/>
    <property type="match status" value="1"/>
</dbReference>
<dbReference type="PANTHER" id="PTHR13341">
    <property type="entry name" value="MIR-INTERACTING SAPOSIN-LIKE PROTEIN"/>
    <property type="match status" value="1"/>
</dbReference>
<evidence type="ECO:0000256" key="1">
    <source>
        <dbReference type="ARBA" id="ARBA00007285"/>
    </source>
</evidence>
<dbReference type="AlphaFoldDB" id="T1HA39"/>
<dbReference type="FunCoup" id="T1HA39">
    <property type="interactions" value="1166"/>
</dbReference>
<dbReference type="VEuPathDB" id="VectorBase:RPRC000893"/>
<dbReference type="HOGENOM" id="CLU_2006732_0_0_1"/>
<dbReference type="eggNOG" id="KOG3782">
    <property type="taxonomic scope" value="Eukaryota"/>
</dbReference>
<dbReference type="STRING" id="13249.T1HA39"/>
<comment type="similarity">
    <text evidence="1">Belongs to the canopy family.</text>
</comment>
<organism evidence="2 3">
    <name type="scientific">Rhodnius prolixus</name>
    <name type="common">Triatomid bug</name>
    <dbReference type="NCBI Taxonomy" id="13249"/>
    <lineage>
        <taxon>Eukaryota</taxon>
        <taxon>Metazoa</taxon>
        <taxon>Ecdysozoa</taxon>
        <taxon>Arthropoda</taxon>
        <taxon>Hexapoda</taxon>
        <taxon>Insecta</taxon>
        <taxon>Pterygota</taxon>
        <taxon>Neoptera</taxon>
        <taxon>Paraneoptera</taxon>
        <taxon>Hemiptera</taxon>
        <taxon>Heteroptera</taxon>
        <taxon>Panheteroptera</taxon>
        <taxon>Cimicomorpha</taxon>
        <taxon>Reduviidae</taxon>
        <taxon>Triatominae</taxon>
        <taxon>Rhodnius</taxon>
    </lineage>
</organism>
<evidence type="ECO:0000313" key="3">
    <source>
        <dbReference type="Proteomes" id="UP000015103"/>
    </source>
</evidence>
<dbReference type="InterPro" id="IPR042415">
    <property type="entry name" value="CNPY"/>
</dbReference>
<evidence type="ECO:0000313" key="2">
    <source>
        <dbReference type="EnsemblMetazoa" id="RPRC000893-PA"/>
    </source>
</evidence>
<accession>T1HA39</accession>
<dbReference type="EMBL" id="ACPB03015094">
    <property type="status" value="NOT_ANNOTATED_CDS"/>
    <property type="molecule type" value="Genomic_DNA"/>
</dbReference>
<protein>
    <submittedName>
        <fullName evidence="2">DUF3456 domain-containing protein</fullName>
    </submittedName>
</protein>
<dbReference type="GO" id="GO:0005783">
    <property type="term" value="C:endoplasmic reticulum"/>
    <property type="evidence" value="ECO:0007669"/>
    <property type="project" value="TreeGrafter"/>
</dbReference>
<dbReference type="EnsemblMetazoa" id="RPRC000893-RA">
    <property type="protein sequence ID" value="RPRC000893-PA"/>
    <property type="gene ID" value="RPRC000893"/>
</dbReference>
<sequence>MLQMVEYRRSEVFLTELMENICDKMKDFVRARLKSNGQLVVIPLFSQAGQMNSMISDVDIIQDSDLNKSLQFYCEGILEENEESFVKRFSEGGENLDIKLCTEAAQLCNHTVEQDYEFEANDEL</sequence>
<keyword evidence="3" id="KW-1185">Reference proteome</keyword>
<reference evidence="2" key="1">
    <citation type="submission" date="2015-05" db="UniProtKB">
        <authorList>
            <consortium name="EnsemblMetazoa"/>
        </authorList>
    </citation>
    <scope>IDENTIFICATION</scope>
</reference>